<accession>U7VFT6</accession>
<dbReference type="GO" id="GO:0016787">
    <property type="term" value="F:hydrolase activity"/>
    <property type="evidence" value="ECO:0007669"/>
    <property type="project" value="UniProtKB-KW"/>
</dbReference>
<dbReference type="EMBL" id="AXZF01000003">
    <property type="protein sequence ID" value="ERT70004.1"/>
    <property type="molecule type" value="Genomic_DNA"/>
</dbReference>
<gene>
    <name evidence="4" type="ORF">HMPREF0202_00091</name>
</gene>
<name>U7VFT6_9FUSO</name>
<organism evidence="4 5">
    <name type="scientific">Cetobacterium somerae ATCC BAA-474</name>
    <dbReference type="NCBI Taxonomy" id="1319815"/>
    <lineage>
        <taxon>Bacteria</taxon>
        <taxon>Fusobacteriati</taxon>
        <taxon>Fusobacteriota</taxon>
        <taxon>Fusobacteriia</taxon>
        <taxon>Fusobacteriales</taxon>
        <taxon>Fusobacteriaceae</taxon>
        <taxon>Cetobacterium</taxon>
    </lineage>
</organism>
<dbReference type="PROSITE" id="PS51462">
    <property type="entry name" value="NUDIX"/>
    <property type="match status" value="1"/>
</dbReference>
<evidence type="ECO:0000259" key="3">
    <source>
        <dbReference type="PROSITE" id="PS51462"/>
    </source>
</evidence>
<dbReference type="GO" id="GO:0005829">
    <property type="term" value="C:cytosol"/>
    <property type="evidence" value="ECO:0007669"/>
    <property type="project" value="TreeGrafter"/>
</dbReference>
<dbReference type="AlphaFoldDB" id="U7VFT6"/>
<evidence type="ECO:0000256" key="1">
    <source>
        <dbReference type="ARBA" id="ARBA00001946"/>
    </source>
</evidence>
<dbReference type="Proteomes" id="UP000017081">
    <property type="component" value="Unassembled WGS sequence"/>
</dbReference>
<dbReference type="eggNOG" id="COG0494">
    <property type="taxonomic scope" value="Bacteria"/>
</dbReference>
<proteinExistence type="predicted"/>
<dbReference type="GO" id="GO:0006753">
    <property type="term" value="P:nucleoside phosphate metabolic process"/>
    <property type="evidence" value="ECO:0007669"/>
    <property type="project" value="TreeGrafter"/>
</dbReference>
<sequence>MKINDLRFLKVKIEKHPTRDIQLEFLDKPNAIAALILNFKEDKVLLVEQYRPGVSSKLLEIPAGIIENNENPIETLAREVREETGYMFESFEVIYAPKIPLILSPGYTSEELYVYILKLKTEKEKTYEKQLDEGEDLEVVWENLEKVENITNDFKTHYAITLYKNLIKK</sequence>
<dbReference type="RefSeq" id="WP_023049641.1">
    <property type="nucleotide sequence ID" value="NZ_CP173062.2"/>
</dbReference>
<evidence type="ECO:0000256" key="2">
    <source>
        <dbReference type="ARBA" id="ARBA00022801"/>
    </source>
</evidence>
<dbReference type="PANTHER" id="PTHR11839">
    <property type="entry name" value="UDP/ADP-SUGAR PYROPHOSPHATASE"/>
    <property type="match status" value="1"/>
</dbReference>
<dbReference type="STRING" id="1319815.HMPREF0202_00091"/>
<feature type="domain" description="Nudix hydrolase" evidence="3">
    <location>
        <begin position="27"/>
        <end position="164"/>
    </location>
</feature>
<dbReference type="PANTHER" id="PTHR11839:SF18">
    <property type="entry name" value="NUDIX HYDROLASE DOMAIN-CONTAINING PROTEIN"/>
    <property type="match status" value="1"/>
</dbReference>
<evidence type="ECO:0000313" key="5">
    <source>
        <dbReference type="Proteomes" id="UP000017081"/>
    </source>
</evidence>
<dbReference type="Gene3D" id="3.90.79.10">
    <property type="entry name" value="Nucleoside Triphosphate Pyrophosphohydrolase"/>
    <property type="match status" value="1"/>
</dbReference>
<protein>
    <recommendedName>
        <fullName evidence="3">Nudix hydrolase domain-containing protein</fullName>
    </recommendedName>
</protein>
<dbReference type="PROSITE" id="PS00893">
    <property type="entry name" value="NUDIX_BOX"/>
    <property type="match status" value="1"/>
</dbReference>
<keyword evidence="5" id="KW-1185">Reference proteome</keyword>
<dbReference type="GO" id="GO:0019693">
    <property type="term" value="P:ribose phosphate metabolic process"/>
    <property type="evidence" value="ECO:0007669"/>
    <property type="project" value="TreeGrafter"/>
</dbReference>
<dbReference type="Pfam" id="PF00293">
    <property type="entry name" value="NUDIX"/>
    <property type="match status" value="1"/>
</dbReference>
<dbReference type="HOGENOM" id="CLU_062658_5_2_0"/>
<dbReference type="InterPro" id="IPR000086">
    <property type="entry name" value="NUDIX_hydrolase_dom"/>
</dbReference>
<evidence type="ECO:0000313" key="4">
    <source>
        <dbReference type="EMBL" id="ERT70004.1"/>
    </source>
</evidence>
<comment type="caution">
    <text evidence="4">The sequence shown here is derived from an EMBL/GenBank/DDBJ whole genome shotgun (WGS) entry which is preliminary data.</text>
</comment>
<dbReference type="CDD" id="cd03424">
    <property type="entry name" value="NUDIX_ADPRase_Nudt5_UGPPase_Nudt14"/>
    <property type="match status" value="1"/>
</dbReference>
<reference evidence="4 5" key="1">
    <citation type="submission" date="2013-08" db="EMBL/GenBank/DDBJ databases">
        <authorList>
            <person name="Weinstock G."/>
            <person name="Sodergren E."/>
            <person name="Wylie T."/>
            <person name="Fulton L."/>
            <person name="Fulton R."/>
            <person name="Fronick C."/>
            <person name="O'Laughlin M."/>
            <person name="Godfrey J."/>
            <person name="Miner T."/>
            <person name="Herter B."/>
            <person name="Appelbaum E."/>
            <person name="Cordes M."/>
            <person name="Lek S."/>
            <person name="Wollam A."/>
            <person name="Pepin K.H."/>
            <person name="Palsikar V.B."/>
            <person name="Mitreva M."/>
            <person name="Wilson R.K."/>
        </authorList>
    </citation>
    <scope>NUCLEOTIDE SEQUENCE [LARGE SCALE GENOMIC DNA]</scope>
    <source>
        <strain evidence="4 5">ATCC BAA-474</strain>
    </source>
</reference>
<dbReference type="InterPro" id="IPR020084">
    <property type="entry name" value="NUDIX_hydrolase_CS"/>
</dbReference>
<dbReference type="InterPro" id="IPR015797">
    <property type="entry name" value="NUDIX_hydrolase-like_dom_sf"/>
</dbReference>
<dbReference type="SUPFAM" id="SSF55811">
    <property type="entry name" value="Nudix"/>
    <property type="match status" value="1"/>
</dbReference>
<keyword evidence="2" id="KW-0378">Hydrolase</keyword>
<comment type="cofactor">
    <cofactor evidence="1">
        <name>Mg(2+)</name>
        <dbReference type="ChEBI" id="CHEBI:18420"/>
    </cofactor>
</comment>